<dbReference type="OrthoDB" id="2020070at2759"/>
<accession>A0A5E8C3C2</accession>
<dbReference type="InterPro" id="IPR053013">
    <property type="entry name" value="LAT"/>
</dbReference>
<feature type="domain" description="LYC1 C-terminal" evidence="1">
    <location>
        <begin position="184"/>
        <end position="348"/>
    </location>
</feature>
<gene>
    <name evidence="2" type="ORF">SAPINGB_P006114</name>
</gene>
<dbReference type="Gene3D" id="3.40.630.30">
    <property type="match status" value="1"/>
</dbReference>
<reference evidence="2 3" key="1">
    <citation type="submission" date="2019-09" db="EMBL/GenBank/DDBJ databases">
        <authorList>
            <person name="Brejova B."/>
        </authorList>
    </citation>
    <scope>NUCLEOTIDE SEQUENCE [LARGE SCALE GENOMIC DNA]</scope>
</reference>
<dbReference type="Pfam" id="PF22998">
    <property type="entry name" value="GNAT_LYC1-like"/>
    <property type="match status" value="1"/>
</dbReference>
<evidence type="ECO:0000313" key="2">
    <source>
        <dbReference type="EMBL" id="VVT58254.1"/>
    </source>
</evidence>
<evidence type="ECO:0000259" key="1">
    <source>
        <dbReference type="Pfam" id="PF22998"/>
    </source>
</evidence>
<dbReference type="AlphaFoldDB" id="A0A5E8C3C2"/>
<protein>
    <recommendedName>
        <fullName evidence="1">LYC1 C-terminal domain-containing protein</fullName>
    </recommendedName>
</protein>
<proteinExistence type="predicted"/>
<dbReference type="InterPro" id="IPR055100">
    <property type="entry name" value="GNAT_LYC1-like"/>
</dbReference>
<dbReference type="PANTHER" id="PTHR34815">
    <property type="entry name" value="LYSINE ACETYLTRANSFERASE"/>
    <property type="match status" value="1"/>
</dbReference>
<name>A0A5E8C3C2_9ASCO</name>
<keyword evidence="3" id="KW-1185">Reference proteome</keyword>
<evidence type="ECO:0000313" key="3">
    <source>
        <dbReference type="Proteomes" id="UP000398389"/>
    </source>
</evidence>
<dbReference type="PANTHER" id="PTHR34815:SF2">
    <property type="entry name" value="N-ACETYLTRANSFERASE DOMAIN-CONTAINING PROTEIN"/>
    <property type="match status" value="1"/>
</dbReference>
<dbReference type="GeneID" id="43584928"/>
<dbReference type="RefSeq" id="XP_031856719.1">
    <property type="nucleotide sequence ID" value="XM_032000828.1"/>
</dbReference>
<dbReference type="Proteomes" id="UP000398389">
    <property type="component" value="Unassembled WGS sequence"/>
</dbReference>
<dbReference type="EMBL" id="CABVLU010000005">
    <property type="protein sequence ID" value="VVT58254.1"/>
    <property type="molecule type" value="Genomic_DNA"/>
</dbReference>
<organism evidence="2 3">
    <name type="scientific">Magnusiomyces paraingens</name>
    <dbReference type="NCBI Taxonomy" id="2606893"/>
    <lineage>
        <taxon>Eukaryota</taxon>
        <taxon>Fungi</taxon>
        <taxon>Dikarya</taxon>
        <taxon>Ascomycota</taxon>
        <taxon>Saccharomycotina</taxon>
        <taxon>Dipodascomycetes</taxon>
        <taxon>Dipodascales</taxon>
        <taxon>Dipodascaceae</taxon>
        <taxon>Magnusiomyces</taxon>
    </lineage>
</organism>
<sequence length="391" mass="43626">MTLDFRVCKIEGDAARESHRANHSAWGKGLTVNQYLKREQLLGSQKPCTKGRLAYWVAEELCESGWRVVSTCEILTRPAIYSVGGQQVRSTLSHTVGAVFTPEEHRGHGHAKRMLEYIVNEFDKGLEGEFGSHFKDIIDPDSTVAHEQVAQAFSILWSDIGAYYSMFGYALTSSEQLQVPVDKMVEAPQVEWLGEEDVKAFAERDCANFEAQVQALAQRDGCVRAAIVPSHEVHVMTHARVHYLAPLMRPDLQIPVRRFGAKAGALSMLWTLDFAGDKLAILRVQTKLEEEEENNQKEVVLKDFETLIKAALSEALAWNLGSVVLWAQDVPRNLSGDPLLTLEEMAAAVGWTESGARVLLRDTSWPMVRTLHGYATLGPGPVVFDGRYAWF</sequence>